<sequence length="38" mass="4283">MSLPLRGLLRCGSVETTRCRFMEGSLVAEVLPLNYTRL</sequence>
<reference evidence="2" key="1">
    <citation type="submission" date="2016-10" db="EMBL/GenBank/DDBJ databases">
        <authorList>
            <person name="Varghese N."/>
            <person name="Submissions S."/>
        </authorList>
    </citation>
    <scope>NUCLEOTIDE SEQUENCE [LARGE SCALE GENOMIC DNA]</scope>
    <source>
        <strain evidence="2">SP</strain>
    </source>
</reference>
<evidence type="ECO:0000313" key="2">
    <source>
        <dbReference type="Proteomes" id="UP000198935"/>
    </source>
</evidence>
<dbReference type="AlphaFoldDB" id="A0A1H3V0C5"/>
<proteinExistence type="predicted"/>
<organism evidence="1 2">
    <name type="scientific">Evansella caseinilytica</name>
    <dbReference type="NCBI Taxonomy" id="1503961"/>
    <lineage>
        <taxon>Bacteria</taxon>
        <taxon>Bacillati</taxon>
        <taxon>Bacillota</taxon>
        <taxon>Bacilli</taxon>
        <taxon>Bacillales</taxon>
        <taxon>Bacillaceae</taxon>
        <taxon>Evansella</taxon>
    </lineage>
</organism>
<gene>
    <name evidence="1" type="ORF">SAMN05421736_1301</name>
</gene>
<dbReference type="EMBL" id="FNPI01000030">
    <property type="protein sequence ID" value="SDZ67485.1"/>
    <property type="molecule type" value="Genomic_DNA"/>
</dbReference>
<protein>
    <submittedName>
        <fullName evidence="1">Uncharacterized protein</fullName>
    </submittedName>
</protein>
<name>A0A1H3V0C5_9BACI</name>
<evidence type="ECO:0000313" key="1">
    <source>
        <dbReference type="EMBL" id="SDZ67485.1"/>
    </source>
</evidence>
<dbReference type="Proteomes" id="UP000198935">
    <property type="component" value="Unassembled WGS sequence"/>
</dbReference>
<keyword evidence="2" id="KW-1185">Reference proteome</keyword>
<accession>A0A1H3V0C5</accession>